<dbReference type="SUPFAM" id="SSF53383">
    <property type="entry name" value="PLP-dependent transferases"/>
    <property type="match status" value="1"/>
</dbReference>
<dbReference type="EMBL" id="BARS01022364">
    <property type="protein sequence ID" value="GAG13372.1"/>
    <property type="molecule type" value="Genomic_DNA"/>
</dbReference>
<dbReference type="Pfam" id="PF00266">
    <property type="entry name" value="Aminotran_5"/>
    <property type="match status" value="1"/>
</dbReference>
<dbReference type="AlphaFoldDB" id="X0VQE0"/>
<evidence type="ECO:0000259" key="3">
    <source>
        <dbReference type="Pfam" id="PF00266"/>
    </source>
</evidence>
<dbReference type="PANTHER" id="PTHR21152:SF40">
    <property type="entry name" value="ALANINE--GLYOXYLATE AMINOTRANSFERASE"/>
    <property type="match status" value="1"/>
</dbReference>
<comment type="cofactor">
    <cofactor evidence="1">
        <name>pyridoxal 5'-phosphate</name>
        <dbReference type="ChEBI" id="CHEBI:597326"/>
    </cofactor>
</comment>
<reference evidence="4" key="1">
    <citation type="journal article" date="2014" name="Front. Microbiol.">
        <title>High frequency of phylogenetically diverse reductive dehalogenase-homologous genes in deep subseafloor sedimentary metagenomes.</title>
        <authorList>
            <person name="Kawai M."/>
            <person name="Futagami T."/>
            <person name="Toyoda A."/>
            <person name="Takaki Y."/>
            <person name="Nishi S."/>
            <person name="Hori S."/>
            <person name="Arai W."/>
            <person name="Tsubouchi T."/>
            <person name="Morono Y."/>
            <person name="Uchiyama I."/>
            <person name="Ito T."/>
            <person name="Fujiyama A."/>
            <person name="Inagaki F."/>
            <person name="Takami H."/>
        </authorList>
    </citation>
    <scope>NUCLEOTIDE SEQUENCE</scope>
    <source>
        <strain evidence="4">Expedition CK06-06</strain>
    </source>
</reference>
<dbReference type="GO" id="GO:0008453">
    <property type="term" value="F:alanine-glyoxylate transaminase activity"/>
    <property type="evidence" value="ECO:0007669"/>
    <property type="project" value="TreeGrafter"/>
</dbReference>
<dbReference type="InterPro" id="IPR000192">
    <property type="entry name" value="Aminotrans_V_dom"/>
</dbReference>
<dbReference type="GO" id="GO:0004760">
    <property type="term" value="F:L-serine-pyruvate transaminase activity"/>
    <property type="evidence" value="ECO:0007669"/>
    <property type="project" value="TreeGrafter"/>
</dbReference>
<dbReference type="Gene3D" id="3.90.1150.10">
    <property type="entry name" value="Aspartate Aminotransferase, domain 1"/>
    <property type="match status" value="1"/>
</dbReference>
<comment type="caution">
    <text evidence="4">The sequence shown here is derived from an EMBL/GenBank/DDBJ whole genome shotgun (WGS) entry which is preliminary data.</text>
</comment>
<dbReference type="Gene3D" id="3.40.640.10">
    <property type="entry name" value="Type I PLP-dependent aspartate aminotransferase-like (Major domain)"/>
    <property type="match status" value="1"/>
</dbReference>
<accession>X0VQE0</accession>
<feature type="domain" description="Aminotransferase class V" evidence="3">
    <location>
        <begin position="2"/>
        <end position="176"/>
    </location>
</feature>
<organism evidence="4">
    <name type="scientific">marine sediment metagenome</name>
    <dbReference type="NCBI Taxonomy" id="412755"/>
    <lineage>
        <taxon>unclassified sequences</taxon>
        <taxon>metagenomes</taxon>
        <taxon>ecological metagenomes</taxon>
    </lineage>
</organism>
<dbReference type="PANTHER" id="PTHR21152">
    <property type="entry name" value="AMINOTRANSFERASE CLASS V"/>
    <property type="match status" value="1"/>
</dbReference>
<evidence type="ECO:0000256" key="1">
    <source>
        <dbReference type="ARBA" id="ARBA00001933"/>
    </source>
</evidence>
<feature type="non-terminal residue" evidence="4">
    <location>
        <position position="1"/>
    </location>
</feature>
<proteinExistence type="predicted"/>
<protein>
    <recommendedName>
        <fullName evidence="3">Aminotransferase class V domain-containing protein</fullName>
    </recommendedName>
</protein>
<evidence type="ECO:0000256" key="2">
    <source>
        <dbReference type="ARBA" id="ARBA00022898"/>
    </source>
</evidence>
<evidence type="ECO:0000313" key="4">
    <source>
        <dbReference type="EMBL" id="GAG13372.1"/>
    </source>
</evidence>
<dbReference type="GO" id="GO:0005777">
    <property type="term" value="C:peroxisome"/>
    <property type="evidence" value="ECO:0007669"/>
    <property type="project" value="TreeGrafter"/>
</dbReference>
<name>X0VQE0_9ZZZZ</name>
<keyword evidence="2" id="KW-0663">Pyridoxal phosphate</keyword>
<dbReference type="InterPro" id="IPR015421">
    <property type="entry name" value="PyrdxlP-dep_Trfase_major"/>
</dbReference>
<gene>
    <name evidence="4" type="ORF">S01H1_35770</name>
</gene>
<sequence>SIAGIKIEVDKLGIDICLASSQKALALPPGIAVASISERCYKKAENVSGRGYYFDILELKKMYDKDQTPYTASIPHLYALKKQLERIGAEGIENRFKRHKEMADYTREWAEKNGFEMFSEKGYESDTISCMWNNKKVDFGTIKKEMAKKGYSIDSGYKKLNEKLEAEGKPTTFRIAHMGDLTLDEIKGVLAELETFF</sequence>
<dbReference type="GO" id="GO:0019265">
    <property type="term" value="P:glycine biosynthetic process, by transamination of glyoxylate"/>
    <property type="evidence" value="ECO:0007669"/>
    <property type="project" value="TreeGrafter"/>
</dbReference>
<dbReference type="InterPro" id="IPR015422">
    <property type="entry name" value="PyrdxlP-dep_Trfase_small"/>
</dbReference>
<dbReference type="InterPro" id="IPR015424">
    <property type="entry name" value="PyrdxlP-dep_Trfase"/>
</dbReference>